<dbReference type="SUPFAM" id="SSF54001">
    <property type="entry name" value="Cysteine proteinases"/>
    <property type="match status" value="1"/>
</dbReference>
<feature type="non-terminal residue" evidence="4">
    <location>
        <position position="1"/>
    </location>
</feature>
<organism evidence="4 5">
    <name type="scientific">Rotaria socialis</name>
    <dbReference type="NCBI Taxonomy" id="392032"/>
    <lineage>
        <taxon>Eukaryota</taxon>
        <taxon>Metazoa</taxon>
        <taxon>Spiralia</taxon>
        <taxon>Gnathifera</taxon>
        <taxon>Rotifera</taxon>
        <taxon>Eurotatoria</taxon>
        <taxon>Bdelloidea</taxon>
        <taxon>Philodinida</taxon>
        <taxon>Philodinidae</taxon>
        <taxon>Rotaria</taxon>
    </lineage>
</organism>
<keyword evidence="5" id="KW-1185">Reference proteome</keyword>
<dbReference type="PROSITE" id="PS50235">
    <property type="entry name" value="USP_3"/>
    <property type="match status" value="1"/>
</dbReference>
<dbReference type="Pfam" id="PF00443">
    <property type="entry name" value="UCH"/>
    <property type="match status" value="1"/>
</dbReference>
<feature type="domain" description="UBA" evidence="2">
    <location>
        <begin position="1"/>
        <end position="28"/>
    </location>
</feature>
<dbReference type="InterPro" id="IPR015940">
    <property type="entry name" value="UBA"/>
</dbReference>
<evidence type="ECO:0000313" key="4">
    <source>
        <dbReference type="EMBL" id="CAF4674855.1"/>
    </source>
</evidence>
<dbReference type="InterPro" id="IPR001394">
    <property type="entry name" value="Peptidase_C19_UCH"/>
</dbReference>
<feature type="region of interest" description="Disordered" evidence="1">
    <location>
        <begin position="29"/>
        <end position="57"/>
    </location>
</feature>
<dbReference type="InterPro" id="IPR028889">
    <property type="entry name" value="USP"/>
</dbReference>
<dbReference type="GO" id="GO:0016579">
    <property type="term" value="P:protein deubiquitination"/>
    <property type="evidence" value="ECO:0007669"/>
    <property type="project" value="InterPro"/>
</dbReference>
<comment type="caution">
    <text evidence="4">The sequence shown here is derived from an EMBL/GenBank/DDBJ whole genome shotgun (WGS) entry which is preliminary data.</text>
</comment>
<dbReference type="Pfam" id="PF22562">
    <property type="entry name" value="UBA_7"/>
    <property type="match status" value="1"/>
</dbReference>
<evidence type="ECO:0000259" key="3">
    <source>
        <dbReference type="PROSITE" id="PS50235"/>
    </source>
</evidence>
<sequence length="121" mass="13501">GFSRDHALRALSLMSNNVEAAVDWALNTPEDSSTSNASFEALPPTTSAPAQENKQTYRDGTGKYRLVAFISHIGNHPSSGHYVAHILKDNRWVIFNDEVVALSEHPPKDLAYLYLYKRETV</sequence>
<gene>
    <name evidence="4" type="ORF">UJA718_LOCUS34941</name>
</gene>
<evidence type="ECO:0000259" key="2">
    <source>
        <dbReference type="PROSITE" id="PS50030"/>
    </source>
</evidence>
<dbReference type="EMBL" id="CAJOBP010032120">
    <property type="protein sequence ID" value="CAF4674855.1"/>
    <property type="molecule type" value="Genomic_DNA"/>
</dbReference>
<feature type="domain" description="USP" evidence="3">
    <location>
        <begin position="1"/>
        <end position="119"/>
    </location>
</feature>
<dbReference type="PROSITE" id="PS50030">
    <property type="entry name" value="UBA"/>
    <property type="match status" value="1"/>
</dbReference>
<accession>A0A821H170</accession>
<dbReference type="Gene3D" id="3.90.70.10">
    <property type="entry name" value="Cysteine proteinases"/>
    <property type="match status" value="1"/>
</dbReference>
<evidence type="ECO:0000313" key="5">
    <source>
        <dbReference type="Proteomes" id="UP000663873"/>
    </source>
</evidence>
<protein>
    <recommendedName>
        <fullName evidence="6">Ubiquitin carboxyl-terminal hydrolase</fullName>
    </recommendedName>
</protein>
<dbReference type="PROSITE" id="PS00973">
    <property type="entry name" value="USP_2"/>
    <property type="match status" value="1"/>
</dbReference>
<proteinExistence type="predicted"/>
<dbReference type="InterPro" id="IPR018200">
    <property type="entry name" value="USP_CS"/>
</dbReference>
<dbReference type="Gene3D" id="1.10.8.10">
    <property type="entry name" value="DNA helicase RuvA subunit, C-terminal domain"/>
    <property type="match status" value="1"/>
</dbReference>
<reference evidence="4" key="1">
    <citation type="submission" date="2021-02" db="EMBL/GenBank/DDBJ databases">
        <authorList>
            <person name="Nowell W R."/>
        </authorList>
    </citation>
    <scope>NUCLEOTIDE SEQUENCE</scope>
</reference>
<dbReference type="GO" id="GO:0004843">
    <property type="term" value="F:cysteine-type deubiquitinase activity"/>
    <property type="evidence" value="ECO:0007669"/>
    <property type="project" value="InterPro"/>
</dbReference>
<evidence type="ECO:0000256" key="1">
    <source>
        <dbReference type="SAM" id="MobiDB-lite"/>
    </source>
</evidence>
<dbReference type="AlphaFoldDB" id="A0A821H170"/>
<dbReference type="InterPro" id="IPR038765">
    <property type="entry name" value="Papain-like_cys_pep_sf"/>
</dbReference>
<evidence type="ECO:0008006" key="6">
    <source>
        <dbReference type="Google" id="ProtNLM"/>
    </source>
</evidence>
<feature type="compositionally biased region" description="Polar residues" evidence="1">
    <location>
        <begin position="29"/>
        <end position="54"/>
    </location>
</feature>
<dbReference type="Proteomes" id="UP000663873">
    <property type="component" value="Unassembled WGS sequence"/>
</dbReference>
<name>A0A821H170_9BILA</name>